<accession>A0A6G8AU67</accession>
<dbReference type="PANTHER" id="PTHR42781:SF9">
    <property type="entry name" value="AMINO ACID ABC TRANSPORTER, ATP-BINDING PROTEIN-RELATED"/>
    <property type="match status" value="1"/>
</dbReference>
<dbReference type="InterPro" id="IPR027417">
    <property type="entry name" value="P-loop_NTPase"/>
</dbReference>
<dbReference type="Gene3D" id="3.40.50.300">
    <property type="entry name" value="P-loop containing nucleotide triphosphate hydrolases"/>
    <property type="match status" value="1"/>
</dbReference>
<keyword evidence="1" id="KW-0813">Transport</keyword>
<evidence type="ECO:0000259" key="4">
    <source>
        <dbReference type="PROSITE" id="PS50893"/>
    </source>
</evidence>
<dbReference type="GO" id="GO:0016887">
    <property type="term" value="F:ATP hydrolysis activity"/>
    <property type="evidence" value="ECO:0007669"/>
    <property type="project" value="InterPro"/>
</dbReference>
<dbReference type="Pfam" id="PF00005">
    <property type="entry name" value="ABC_tran"/>
    <property type="match status" value="1"/>
</dbReference>
<dbReference type="InterPro" id="IPR003593">
    <property type="entry name" value="AAA+_ATPase"/>
</dbReference>
<evidence type="ECO:0000313" key="5">
    <source>
        <dbReference type="EMBL" id="QIL48546.1"/>
    </source>
</evidence>
<sequence length="213" mass="23833">MIEIINFSKQFENKDIFKDLSLEIEEGTILALVGPSGVGKTTLLRSLAGLESLDSGELKISNQNLALDKNTGEIGMVFQDFQLFPNLSVLDNLMLAPMLVKKETKEIVEKEALTWLTRFNLVEAKHKYPSKLSGGQKQRIAIIRALLMKPKILCYDEPTSALDPLLVDSIADMILEMKQENITQIVVTHDLIFAKKIADQVLEIGGYNNEKND</sequence>
<name>A0A6G8AU67_9ENTE</name>
<evidence type="ECO:0000313" key="6">
    <source>
        <dbReference type="Proteomes" id="UP000501747"/>
    </source>
</evidence>
<organism evidence="5 6">
    <name type="scientific">Vagococcus hydrophili</name>
    <dbReference type="NCBI Taxonomy" id="2714947"/>
    <lineage>
        <taxon>Bacteria</taxon>
        <taxon>Bacillati</taxon>
        <taxon>Bacillota</taxon>
        <taxon>Bacilli</taxon>
        <taxon>Lactobacillales</taxon>
        <taxon>Enterococcaceae</taxon>
        <taxon>Vagococcus</taxon>
    </lineage>
</organism>
<evidence type="ECO:0000256" key="2">
    <source>
        <dbReference type="ARBA" id="ARBA00022741"/>
    </source>
</evidence>
<keyword evidence="6" id="KW-1185">Reference proteome</keyword>
<dbReference type="PROSITE" id="PS00211">
    <property type="entry name" value="ABC_TRANSPORTER_1"/>
    <property type="match status" value="1"/>
</dbReference>
<reference evidence="5 6" key="1">
    <citation type="submission" date="2020-03" db="EMBL/GenBank/DDBJ databases">
        <title>Vagococcus sp. nov., isolated from beetles.</title>
        <authorList>
            <person name="Hyun D.-W."/>
            <person name="Bae J.-W."/>
        </authorList>
    </citation>
    <scope>NUCLEOTIDE SEQUENCE [LARGE SCALE GENOMIC DNA]</scope>
    <source>
        <strain evidence="5 6">HDW17B</strain>
    </source>
</reference>
<dbReference type="InterPro" id="IPR050093">
    <property type="entry name" value="ABC_SmlMolc_Importer"/>
</dbReference>
<evidence type="ECO:0000256" key="1">
    <source>
        <dbReference type="ARBA" id="ARBA00022448"/>
    </source>
</evidence>
<proteinExistence type="predicted"/>
<dbReference type="PANTHER" id="PTHR42781">
    <property type="entry name" value="SPERMIDINE/PUTRESCINE IMPORT ATP-BINDING PROTEIN POTA"/>
    <property type="match status" value="1"/>
</dbReference>
<dbReference type="EMBL" id="CP049887">
    <property type="protein sequence ID" value="QIL48546.1"/>
    <property type="molecule type" value="Genomic_DNA"/>
</dbReference>
<dbReference type="SMART" id="SM00382">
    <property type="entry name" value="AAA"/>
    <property type="match status" value="1"/>
</dbReference>
<keyword evidence="3 5" id="KW-0067">ATP-binding</keyword>
<dbReference type="SUPFAM" id="SSF52540">
    <property type="entry name" value="P-loop containing nucleoside triphosphate hydrolases"/>
    <property type="match status" value="1"/>
</dbReference>
<dbReference type="RefSeq" id="WP_166034684.1">
    <property type="nucleotide sequence ID" value="NZ_CP049887.1"/>
</dbReference>
<evidence type="ECO:0000256" key="3">
    <source>
        <dbReference type="ARBA" id="ARBA00022840"/>
    </source>
</evidence>
<gene>
    <name evidence="5" type="ORF">G7082_08550</name>
</gene>
<dbReference type="PROSITE" id="PS50893">
    <property type="entry name" value="ABC_TRANSPORTER_2"/>
    <property type="match status" value="1"/>
</dbReference>
<dbReference type="GO" id="GO:0005524">
    <property type="term" value="F:ATP binding"/>
    <property type="evidence" value="ECO:0007669"/>
    <property type="project" value="UniProtKB-KW"/>
</dbReference>
<dbReference type="KEGG" id="vhy:G7082_08550"/>
<keyword evidence="2" id="KW-0547">Nucleotide-binding</keyword>
<feature type="domain" description="ABC transporter" evidence="4">
    <location>
        <begin position="2"/>
        <end position="213"/>
    </location>
</feature>
<dbReference type="InterPro" id="IPR017871">
    <property type="entry name" value="ABC_transporter-like_CS"/>
</dbReference>
<dbReference type="Proteomes" id="UP000501747">
    <property type="component" value="Chromosome"/>
</dbReference>
<dbReference type="InterPro" id="IPR003439">
    <property type="entry name" value="ABC_transporter-like_ATP-bd"/>
</dbReference>
<protein>
    <submittedName>
        <fullName evidence="5">Amino acid ABC transporter ATP-binding protein</fullName>
    </submittedName>
</protein>
<dbReference type="AlphaFoldDB" id="A0A6G8AU67"/>